<comment type="caution">
    <text evidence="2">The sequence shown here is derived from an EMBL/GenBank/DDBJ whole genome shotgun (WGS) entry which is preliminary data.</text>
</comment>
<keyword evidence="2" id="KW-0482">Metalloprotease</keyword>
<dbReference type="PANTHER" id="PTHR36844">
    <property type="entry name" value="PROTEASE PRSW"/>
    <property type="match status" value="1"/>
</dbReference>
<feature type="transmembrane region" description="Helical" evidence="1">
    <location>
        <begin position="36"/>
        <end position="61"/>
    </location>
</feature>
<organism evidence="2 3">
    <name type="scientific">Leptospira brenneri</name>
    <dbReference type="NCBI Taxonomy" id="2023182"/>
    <lineage>
        <taxon>Bacteria</taxon>
        <taxon>Pseudomonadati</taxon>
        <taxon>Spirochaetota</taxon>
        <taxon>Spirochaetia</taxon>
        <taxon>Leptospirales</taxon>
        <taxon>Leptospiraceae</taxon>
        <taxon>Leptospira</taxon>
    </lineage>
</organism>
<dbReference type="GO" id="GO:0008237">
    <property type="term" value="F:metallopeptidase activity"/>
    <property type="evidence" value="ECO:0007669"/>
    <property type="project" value="UniProtKB-KW"/>
</dbReference>
<evidence type="ECO:0000256" key="1">
    <source>
        <dbReference type="SAM" id="Phobius"/>
    </source>
</evidence>
<dbReference type="InterPro" id="IPR026898">
    <property type="entry name" value="PrsW"/>
</dbReference>
<feature type="transmembrane region" description="Helical" evidence="1">
    <location>
        <begin position="6"/>
        <end position="24"/>
    </location>
</feature>
<sequence length="263" mass="30154">MKEVGYFDYLIGAFTVLPWAIVIWKAYKPKKGWQEVVGVLLALFFGWLSTDLILRLHPILWPEADFTPKKKVSMLTQTAHLAFIQAGITEETFKVFFIMILSFFLGYDKKNKTFSPNVVLFGAFVAMGFSFIENTHYIAREPEEKKLDLFFARTIHSSNIHLLINLCFTFFLLKSNERLEPASKRLYIIFGFILAVMQHGVVDFLLIPGSLIGLWIATSLFVGIWVWVVNDWREFVVDTKGDNESITSFGEVKKTGEIESSTL</sequence>
<dbReference type="PANTHER" id="PTHR36844:SF1">
    <property type="entry name" value="PROTEASE PRSW"/>
    <property type="match status" value="1"/>
</dbReference>
<keyword evidence="2" id="KW-0378">Hydrolase</keyword>
<reference evidence="2" key="1">
    <citation type="journal article" date="2019" name="PLoS Negl. Trop. Dis.">
        <title>Revisiting the worldwide diversity of Leptospira species in the environment.</title>
        <authorList>
            <person name="Vincent A.T."/>
            <person name="Schiettekatte O."/>
            <person name="Bourhy P."/>
            <person name="Veyrier F.J."/>
            <person name="Picardeau M."/>
        </authorList>
    </citation>
    <scope>NUCLEOTIDE SEQUENCE [LARGE SCALE GENOMIC DNA]</scope>
    <source>
        <strain evidence="2">201800277</strain>
    </source>
</reference>
<accession>A0A2M9XZC9</accession>
<dbReference type="EMBL" id="RQFP01000001">
    <property type="protein sequence ID" value="TGK96924.1"/>
    <property type="molecule type" value="Genomic_DNA"/>
</dbReference>
<keyword evidence="3" id="KW-1185">Reference proteome</keyword>
<protein>
    <submittedName>
        <fullName evidence="2">PrsW family intramembrane metalloprotease</fullName>
    </submittedName>
</protein>
<feature type="transmembrane region" description="Helical" evidence="1">
    <location>
        <begin position="150"/>
        <end position="173"/>
    </location>
</feature>
<dbReference type="Pfam" id="PF13367">
    <property type="entry name" value="PrsW-protease"/>
    <property type="match status" value="1"/>
</dbReference>
<dbReference type="OrthoDB" id="340807at2"/>
<dbReference type="Proteomes" id="UP000297891">
    <property type="component" value="Unassembled WGS sequence"/>
</dbReference>
<evidence type="ECO:0000313" key="2">
    <source>
        <dbReference type="EMBL" id="TGK96924.1"/>
    </source>
</evidence>
<gene>
    <name evidence="2" type="ORF">EHQ30_10130</name>
</gene>
<proteinExistence type="predicted"/>
<evidence type="ECO:0000313" key="3">
    <source>
        <dbReference type="Proteomes" id="UP000297891"/>
    </source>
</evidence>
<feature type="transmembrane region" description="Helical" evidence="1">
    <location>
        <begin position="185"/>
        <end position="206"/>
    </location>
</feature>
<dbReference type="RefSeq" id="WP_100791363.1">
    <property type="nucleotide sequence ID" value="NZ_NPDQ01000006.1"/>
</dbReference>
<keyword evidence="1" id="KW-1133">Transmembrane helix</keyword>
<name>A0A2M9XZC9_9LEPT</name>
<keyword evidence="1" id="KW-0472">Membrane</keyword>
<keyword evidence="2" id="KW-0645">Protease</keyword>
<keyword evidence="1" id="KW-0812">Transmembrane</keyword>
<dbReference type="GO" id="GO:0006508">
    <property type="term" value="P:proteolysis"/>
    <property type="evidence" value="ECO:0007669"/>
    <property type="project" value="UniProtKB-KW"/>
</dbReference>
<feature type="transmembrane region" description="Helical" evidence="1">
    <location>
        <begin position="118"/>
        <end position="138"/>
    </location>
</feature>
<feature type="transmembrane region" description="Helical" evidence="1">
    <location>
        <begin position="212"/>
        <end position="230"/>
    </location>
</feature>
<dbReference type="AlphaFoldDB" id="A0A2M9XZC9"/>
<feature type="transmembrane region" description="Helical" evidence="1">
    <location>
        <begin position="81"/>
        <end position="106"/>
    </location>
</feature>